<keyword evidence="7" id="KW-1185">Reference proteome</keyword>
<dbReference type="PANTHER" id="PTHR30290:SF9">
    <property type="entry name" value="OLIGOPEPTIDE-BINDING PROTEIN APPA"/>
    <property type="match status" value="1"/>
</dbReference>
<evidence type="ECO:0000256" key="4">
    <source>
        <dbReference type="SAM" id="SignalP"/>
    </source>
</evidence>
<evidence type="ECO:0000259" key="5">
    <source>
        <dbReference type="Pfam" id="PF00496"/>
    </source>
</evidence>
<dbReference type="AlphaFoldDB" id="A0A261W248"/>
<dbReference type="Proteomes" id="UP000215633">
    <property type="component" value="Unassembled WGS sequence"/>
</dbReference>
<organism evidence="6 7">
    <name type="scientific">Bordetella genomosp. 2</name>
    <dbReference type="NCBI Taxonomy" id="1983456"/>
    <lineage>
        <taxon>Bacteria</taxon>
        <taxon>Pseudomonadati</taxon>
        <taxon>Pseudomonadota</taxon>
        <taxon>Betaproteobacteria</taxon>
        <taxon>Burkholderiales</taxon>
        <taxon>Alcaligenaceae</taxon>
        <taxon>Bordetella</taxon>
    </lineage>
</organism>
<evidence type="ECO:0000256" key="2">
    <source>
        <dbReference type="ARBA" id="ARBA00022448"/>
    </source>
</evidence>
<sequence>MKRLILTSLAAALVGLSAAAAADDLSIGFADPLSSLDPQLNNHAGDRSVDLHFWDLLVENKWNKLQPGLALSWKPLDNTTWEFKLRPDVKWQDGQPFTAEDVIFSYTRARDVPGSVATFAGYLRTIESMQAPDPLTLVIKTKIPNPDLPLNLASVHIVSKHVGEKSSTEDYNSGKAVIGTGPYKFVSYTPGDRVIMARNDGYWGEKQVWDKVNYRYINNAAARTAALLAGDVDVIDKVSVSDLDKLKKSPGVTVFPYDGLRVMLLQPSFNPAPNPYITDNAGKPLPKNPLLDVRVRQALSIAINRPAIVDRILQDAATVANQWMPKDTFGYNPDIRDIAYDAKRAKALLAEAGYPEGFNLTMHVPNDRYPQGPETAQAVAQFWTRIGVKTKVEVMPWAVYSSRARKNEYAVSMLAWGNGTGEASYALVNVLATVAPDKGLGASNWGHYSNPKVDQALAQATAEFDTAKREAILRTSAQVVSDDVGVIPLYHYKNIWAARKGLKVTPMTSDRTAAQMVSKADAQ</sequence>
<evidence type="ECO:0000256" key="1">
    <source>
        <dbReference type="ARBA" id="ARBA00005695"/>
    </source>
</evidence>
<feature type="domain" description="Solute-binding protein family 5" evidence="5">
    <location>
        <begin position="64"/>
        <end position="431"/>
    </location>
</feature>
<dbReference type="InterPro" id="IPR000914">
    <property type="entry name" value="SBP_5_dom"/>
</dbReference>
<dbReference type="SUPFAM" id="SSF53850">
    <property type="entry name" value="Periplasmic binding protein-like II"/>
    <property type="match status" value="1"/>
</dbReference>
<feature type="chain" id="PRO_5012627792" evidence="4">
    <location>
        <begin position="23"/>
        <end position="523"/>
    </location>
</feature>
<dbReference type="GO" id="GO:1904680">
    <property type="term" value="F:peptide transmembrane transporter activity"/>
    <property type="evidence" value="ECO:0007669"/>
    <property type="project" value="TreeGrafter"/>
</dbReference>
<reference evidence="7" key="1">
    <citation type="submission" date="2017-05" db="EMBL/GenBank/DDBJ databases">
        <title>Complete and WGS of Bordetella genogroups.</title>
        <authorList>
            <person name="Spilker T."/>
            <person name="Lipuma J."/>
        </authorList>
    </citation>
    <scope>NUCLEOTIDE SEQUENCE [LARGE SCALE GENOMIC DNA]</scope>
    <source>
        <strain evidence="7">AU8256</strain>
    </source>
</reference>
<feature type="signal peptide" evidence="4">
    <location>
        <begin position="1"/>
        <end position="22"/>
    </location>
</feature>
<dbReference type="Gene3D" id="3.40.190.10">
    <property type="entry name" value="Periplasmic binding protein-like II"/>
    <property type="match status" value="1"/>
</dbReference>
<evidence type="ECO:0000313" key="7">
    <source>
        <dbReference type="Proteomes" id="UP000215633"/>
    </source>
</evidence>
<dbReference type="RefSeq" id="WP_094806402.1">
    <property type="nucleotide sequence ID" value="NZ_NEVT01000003.1"/>
</dbReference>
<dbReference type="Gene3D" id="3.10.105.10">
    <property type="entry name" value="Dipeptide-binding Protein, Domain 3"/>
    <property type="match status" value="1"/>
</dbReference>
<accession>A0A261W248</accession>
<dbReference type="Gene3D" id="3.90.76.10">
    <property type="entry name" value="Dipeptide-binding Protein, Domain 1"/>
    <property type="match status" value="1"/>
</dbReference>
<dbReference type="CDD" id="cd08498">
    <property type="entry name" value="PBP2_NikA_DppA_OppA_like_2"/>
    <property type="match status" value="1"/>
</dbReference>
<gene>
    <name evidence="6" type="ORF">CAL24_08570</name>
</gene>
<dbReference type="EMBL" id="NEVT01000003">
    <property type="protein sequence ID" value="OZI79950.1"/>
    <property type="molecule type" value="Genomic_DNA"/>
</dbReference>
<evidence type="ECO:0000313" key="6">
    <source>
        <dbReference type="EMBL" id="OZI79950.1"/>
    </source>
</evidence>
<proteinExistence type="inferred from homology"/>
<dbReference type="GO" id="GO:0015833">
    <property type="term" value="P:peptide transport"/>
    <property type="evidence" value="ECO:0007669"/>
    <property type="project" value="TreeGrafter"/>
</dbReference>
<dbReference type="PANTHER" id="PTHR30290">
    <property type="entry name" value="PERIPLASMIC BINDING COMPONENT OF ABC TRANSPORTER"/>
    <property type="match status" value="1"/>
</dbReference>
<comment type="caution">
    <text evidence="6">The sequence shown here is derived from an EMBL/GenBank/DDBJ whole genome shotgun (WGS) entry which is preliminary data.</text>
</comment>
<dbReference type="GO" id="GO:0043190">
    <property type="term" value="C:ATP-binding cassette (ABC) transporter complex"/>
    <property type="evidence" value="ECO:0007669"/>
    <property type="project" value="InterPro"/>
</dbReference>
<dbReference type="Pfam" id="PF00496">
    <property type="entry name" value="SBP_bac_5"/>
    <property type="match status" value="1"/>
</dbReference>
<evidence type="ECO:0000256" key="3">
    <source>
        <dbReference type="ARBA" id="ARBA00022729"/>
    </source>
</evidence>
<dbReference type="GO" id="GO:0030288">
    <property type="term" value="C:outer membrane-bounded periplasmic space"/>
    <property type="evidence" value="ECO:0007669"/>
    <property type="project" value="UniProtKB-ARBA"/>
</dbReference>
<protein>
    <submittedName>
        <fullName evidence="6">ABC transporter substrate-binding protein</fullName>
    </submittedName>
</protein>
<keyword evidence="2" id="KW-0813">Transport</keyword>
<dbReference type="InterPro" id="IPR039424">
    <property type="entry name" value="SBP_5"/>
</dbReference>
<name>A0A261W248_9BORD</name>
<keyword evidence="3 4" id="KW-0732">Signal</keyword>
<dbReference type="InterPro" id="IPR030678">
    <property type="entry name" value="Peptide/Ni-bd"/>
</dbReference>
<comment type="similarity">
    <text evidence="1">Belongs to the bacterial solute-binding protein 5 family.</text>
</comment>
<dbReference type="PIRSF" id="PIRSF002741">
    <property type="entry name" value="MppA"/>
    <property type="match status" value="1"/>
</dbReference>